<comment type="caution">
    <text evidence="1">The sequence shown here is derived from an EMBL/GenBank/DDBJ whole genome shotgun (WGS) entry which is preliminary data.</text>
</comment>
<gene>
    <name evidence="1" type="ORF">Golob_024844</name>
</gene>
<evidence type="ECO:0008006" key="3">
    <source>
        <dbReference type="Google" id="ProtNLM"/>
    </source>
</evidence>
<sequence length="45" mass="5155">MPSYKEASALKYIDTDKSGYIKGTKLDALIEYAYGFGYYRSSYLL</sequence>
<evidence type="ECO:0000313" key="2">
    <source>
        <dbReference type="Proteomes" id="UP000593572"/>
    </source>
</evidence>
<protein>
    <recommendedName>
        <fullName evidence="3">EF-hand domain-containing protein</fullName>
    </recommendedName>
</protein>
<reference evidence="1 2" key="1">
    <citation type="journal article" date="2019" name="Genome Biol. Evol.">
        <title>Insights into the evolution of the New World diploid cottons (Gossypium, subgenus Houzingenia) based on genome sequencing.</title>
        <authorList>
            <person name="Grover C.E."/>
            <person name="Arick M.A. 2nd"/>
            <person name="Thrash A."/>
            <person name="Conover J.L."/>
            <person name="Sanders W.S."/>
            <person name="Peterson D.G."/>
            <person name="Frelichowski J.E."/>
            <person name="Scheffler J.A."/>
            <person name="Scheffler B.E."/>
            <person name="Wendel J.F."/>
        </authorList>
    </citation>
    <scope>NUCLEOTIDE SEQUENCE [LARGE SCALE GENOMIC DNA]</scope>
    <source>
        <strain evidence="1">157</strain>
        <tissue evidence="1">Leaf</tissue>
    </source>
</reference>
<dbReference type="EMBL" id="JABEZX010350597">
    <property type="protein sequence ID" value="MBA0576639.1"/>
    <property type="molecule type" value="Genomic_DNA"/>
</dbReference>
<organism evidence="1 2">
    <name type="scientific">Gossypium lobatum</name>
    <dbReference type="NCBI Taxonomy" id="34289"/>
    <lineage>
        <taxon>Eukaryota</taxon>
        <taxon>Viridiplantae</taxon>
        <taxon>Streptophyta</taxon>
        <taxon>Embryophyta</taxon>
        <taxon>Tracheophyta</taxon>
        <taxon>Spermatophyta</taxon>
        <taxon>Magnoliopsida</taxon>
        <taxon>eudicotyledons</taxon>
        <taxon>Gunneridae</taxon>
        <taxon>Pentapetalae</taxon>
        <taxon>rosids</taxon>
        <taxon>malvids</taxon>
        <taxon>Malvales</taxon>
        <taxon>Malvaceae</taxon>
        <taxon>Malvoideae</taxon>
        <taxon>Gossypium</taxon>
    </lineage>
</organism>
<accession>A0A7J8NI67</accession>
<proteinExistence type="predicted"/>
<name>A0A7J8NI67_9ROSI</name>
<evidence type="ECO:0000313" key="1">
    <source>
        <dbReference type="EMBL" id="MBA0576639.1"/>
    </source>
</evidence>
<dbReference type="Proteomes" id="UP000593572">
    <property type="component" value="Unassembled WGS sequence"/>
</dbReference>
<keyword evidence="2" id="KW-1185">Reference proteome</keyword>
<dbReference type="AlphaFoldDB" id="A0A7J8NI67"/>